<gene>
    <name evidence="2" type="ORF">SAMN04488127_1783</name>
</gene>
<accession>A0A1H6YRU3</accession>
<organism evidence="2 3">
    <name type="scientific">Bhargavaea ginsengi</name>
    <dbReference type="NCBI Taxonomy" id="426757"/>
    <lineage>
        <taxon>Bacteria</taxon>
        <taxon>Bacillati</taxon>
        <taxon>Bacillota</taxon>
        <taxon>Bacilli</taxon>
        <taxon>Bacillales</taxon>
        <taxon>Caryophanaceae</taxon>
        <taxon>Bhargavaea</taxon>
    </lineage>
</organism>
<dbReference type="InterPro" id="IPR014910">
    <property type="entry name" value="YdhR"/>
</dbReference>
<sequence length="63" mass="7266">MYNEVGEIKPATRQEKSDCEKNEENKEAGGIYLFETKKHAEDYLIMHTARLESLGFTAPRPHL</sequence>
<dbReference type="InterPro" id="IPR011008">
    <property type="entry name" value="Dimeric_a/b-barrel"/>
</dbReference>
<dbReference type="RefSeq" id="WP_245744367.1">
    <property type="nucleotide sequence ID" value="NZ_FNZF01000003.1"/>
</dbReference>
<reference evidence="3" key="1">
    <citation type="submission" date="2016-10" db="EMBL/GenBank/DDBJ databases">
        <authorList>
            <person name="Varghese N."/>
            <person name="Submissions S."/>
        </authorList>
    </citation>
    <scope>NUCLEOTIDE SEQUENCE [LARGE SCALE GENOMIC DNA]</scope>
    <source>
        <strain evidence="3">CGMCC 1.6763</strain>
    </source>
</reference>
<evidence type="ECO:0000313" key="2">
    <source>
        <dbReference type="EMBL" id="SEJ44038.1"/>
    </source>
</evidence>
<evidence type="ECO:0000313" key="3">
    <source>
        <dbReference type="Proteomes" id="UP000199200"/>
    </source>
</evidence>
<keyword evidence="3" id="KW-1185">Reference proteome</keyword>
<dbReference type="SUPFAM" id="SSF54909">
    <property type="entry name" value="Dimeric alpha+beta barrel"/>
    <property type="match status" value="1"/>
</dbReference>
<proteinExistence type="predicted"/>
<dbReference type="Gene3D" id="3.30.70.100">
    <property type="match status" value="1"/>
</dbReference>
<dbReference type="Pfam" id="PF08803">
    <property type="entry name" value="ydhR"/>
    <property type="match status" value="1"/>
</dbReference>
<feature type="region of interest" description="Disordered" evidence="1">
    <location>
        <begin position="1"/>
        <end position="24"/>
    </location>
</feature>
<dbReference type="STRING" id="426757.SAMN04488127_1783"/>
<evidence type="ECO:0000256" key="1">
    <source>
        <dbReference type="SAM" id="MobiDB-lite"/>
    </source>
</evidence>
<dbReference type="EMBL" id="FNZF01000003">
    <property type="protein sequence ID" value="SEJ44038.1"/>
    <property type="molecule type" value="Genomic_DNA"/>
</dbReference>
<name>A0A1H6YRU3_9BACL</name>
<protein>
    <submittedName>
        <fullName evidence="2">Putative mono-oxygenase ydhR</fullName>
    </submittedName>
</protein>
<dbReference type="Proteomes" id="UP000199200">
    <property type="component" value="Unassembled WGS sequence"/>
</dbReference>
<dbReference type="AlphaFoldDB" id="A0A1H6YRU3"/>